<dbReference type="EMBL" id="KN835249">
    <property type="protein sequence ID" value="KIK42050.1"/>
    <property type="molecule type" value="Genomic_DNA"/>
</dbReference>
<evidence type="ECO:0000313" key="4">
    <source>
        <dbReference type="Proteomes" id="UP000054485"/>
    </source>
</evidence>
<dbReference type="OrthoDB" id="3259746at2759"/>
<keyword evidence="2" id="KW-0732">Signal</keyword>
<feature type="chain" id="PRO_5002207258" evidence="2">
    <location>
        <begin position="22"/>
        <end position="191"/>
    </location>
</feature>
<accession>A0A0C9ZW96</accession>
<dbReference type="PANTHER" id="PTHR37487">
    <property type="entry name" value="CHROMOSOME 1, WHOLE GENOME SHOTGUN SEQUENCE"/>
    <property type="match status" value="1"/>
</dbReference>
<dbReference type="HOGENOM" id="CLU_063099_3_0_1"/>
<protein>
    <submittedName>
        <fullName evidence="3">Uncharacterized protein</fullName>
    </submittedName>
</protein>
<evidence type="ECO:0000256" key="2">
    <source>
        <dbReference type="SAM" id="SignalP"/>
    </source>
</evidence>
<organism evidence="3 4">
    <name type="scientific">Suillus luteus UH-Slu-Lm8-n1</name>
    <dbReference type="NCBI Taxonomy" id="930992"/>
    <lineage>
        <taxon>Eukaryota</taxon>
        <taxon>Fungi</taxon>
        <taxon>Dikarya</taxon>
        <taxon>Basidiomycota</taxon>
        <taxon>Agaricomycotina</taxon>
        <taxon>Agaricomycetes</taxon>
        <taxon>Agaricomycetidae</taxon>
        <taxon>Boletales</taxon>
        <taxon>Suillineae</taxon>
        <taxon>Suillaceae</taxon>
        <taxon>Suillus</taxon>
    </lineage>
</organism>
<reference evidence="3 4" key="1">
    <citation type="submission" date="2014-04" db="EMBL/GenBank/DDBJ databases">
        <authorList>
            <consortium name="DOE Joint Genome Institute"/>
            <person name="Kuo A."/>
            <person name="Ruytinx J."/>
            <person name="Rineau F."/>
            <person name="Colpaert J."/>
            <person name="Kohler A."/>
            <person name="Nagy L.G."/>
            <person name="Floudas D."/>
            <person name="Copeland A."/>
            <person name="Barry K.W."/>
            <person name="Cichocki N."/>
            <person name="Veneault-Fourrey C."/>
            <person name="LaButti K."/>
            <person name="Lindquist E.A."/>
            <person name="Lipzen A."/>
            <person name="Lundell T."/>
            <person name="Morin E."/>
            <person name="Murat C."/>
            <person name="Sun H."/>
            <person name="Tunlid A."/>
            <person name="Henrissat B."/>
            <person name="Grigoriev I.V."/>
            <person name="Hibbett D.S."/>
            <person name="Martin F."/>
            <person name="Nordberg H.P."/>
            <person name="Cantor M.N."/>
            <person name="Hua S.X."/>
        </authorList>
    </citation>
    <scope>NUCLEOTIDE SEQUENCE [LARGE SCALE GENOMIC DNA]</scope>
    <source>
        <strain evidence="3 4">UH-Slu-Lm8-n1</strain>
    </source>
</reference>
<feature type="region of interest" description="Disordered" evidence="1">
    <location>
        <begin position="115"/>
        <end position="162"/>
    </location>
</feature>
<keyword evidence="4" id="KW-1185">Reference proteome</keyword>
<dbReference type="Proteomes" id="UP000054485">
    <property type="component" value="Unassembled WGS sequence"/>
</dbReference>
<proteinExistence type="predicted"/>
<evidence type="ECO:0000313" key="3">
    <source>
        <dbReference type="EMBL" id="KIK42050.1"/>
    </source>
</evidence>
<reference evidence="4" key="2">
    <citation type="submission" date="2015-01" db="EMBL/GenBank/DDBJ databases">
        <title>Evolutionary Origins and Diversification of the Mycorrhizal Mutualists.</title>
        <authorList>
            <consortium name="DOE Joint Genome Institute"/>
            <consortium name="Mycorrhizal Genomics Consortium"/>
            <person name="Kohler A."/>
            <person name="Kuo A."/>
            <person name="Nagy L.G."/>
            <person name="Floudas D."/>
            <person name="Copeland A."/>
            <person name="Barry K.W."/>
            <person name="Cichocki N."/>
            <person name="Veneault-Fourrey C."/>
            <person name="LaButti K."/>
            <person name="Lindquist E.A."/>
            <person name="Lipzen A."/>
            <person name="Lundell T."/>
            <person name="Morin E."/>
            <person name="Murat C."/>
            <person name="Riley R."/>
            <person name="Ohm R."/>
            <person name="Sun H."/>
            <person name="Tunlid A."/>
            <person name="Henrissat B."/>
            <person name="Grigoriev I.V."/>
            <person name="Hibbett D.S."/>
            <person name="Martin F."/>
        </authorList>
    </citation>
    <scope>NUCLEOTIDE SEQUENCE [LARGE SCALE GENOMIC DNA]</scope>
    <source>
        <strain evidence="4">UH-Slu-Lm8-n1</strain>
    </source>
</reference>
<sequence>MFATLFSVTLFVALAIQGVFADFQIDTPSLTQCAGALITWTASSPPYSLLVASADDLCGEALVDLGQQTGLSYQWNVNLASGTAAVLFIEDSQGNEAWSGTMIVGASSDSSCLTSTTTPTTSSLGAPVVSPTSTVLPATPAKSTPTPTPSTDSSGGAVNAGSSPSGALSIRPLSALTSVGSGLFALFALAL</sequence>
<dbReference type="AlphaFoldDB" id="A0A0C9ZW96"/>
<gene>
    <name evidence="3" type="ORF">CY34DRAFT_805343</name>
</gene>
<name>A0A0C9ZW96_9AGAM</name>
<dbReference type="InParanoid" id="A0A0C9ZW96"/>
<feature type="compositionally biased region" description="Low complexity" evidence="1">
    <location>
        <begin position="137"/>
        <end position="154"/>
    </location>
</feature>
<feature type="signal peptide" evidence="2">
    <location>
        <begin position="1"/>
        <end position="21"/>
    </location>
</feature>
<dbReference type="PANTHER" id="PTHR37487:SF2">
    <property type="entry name" value="EXPRESSED PROTEIN"/>
    <property type="match status" value="1"/>
</dbReference>
<evidence type="ECO:0000256" key="1">
    <source>
        <dbReference type="SAM" id="MobiDB-lite"/>
    </source>
</evidence>